<dbReference type="AlphaFoldDB" id="A0A495BJS0"/>
<dbReference type="Proteomes" id="UP000279384">
    <property type="component" value="Unassembled WGS sequence"/>
</dbReference>
<dbReference type="Gene3D" id="1.25.40.590">
    <property type="entry name" value="Type IV / VI secretion system, DotU"/>
    <property type="match status" value="1"/>
</dbReference>
<keyword evidence="1" id="KW-0812">Transmembrane</keyword>
<accession>A0A495BJS0</accession>
<evidence type="ECO:0000313" key="3">
    <source>
        <dbReference type="EMBL" id="RKQ61917.1"/>
    </source>
</evidence>
<organism evidence="3 4">
    <name type="scientific">Vogesella indigofera</name>
    <name type="common">Pseudomonas indigofera</name>
    <dbReference type="NCBI Taxonomy" id="45465"/>
    <lineage>
        <taxon>Bacteria</taxon>
        <taxon>Pseudomonadati</taxon>
        <taxon>Pseudomonadota</taxon>
        <taxon>Betaproteobacteria</taxon>
        <taxon>Neisseriales</taxon>
        <taxon>Chromobacteriaceae</taxon>
        <taxon>Vogesella</taxon>
    </lineage>
</organism>
<gene>
    <name evidence="3" type="ORF">C8E02_0463</name>
</gene>
<dbReference type="InterPro" id="IPR038522">
    <property type="entry name" value="T4/T6SS_DotU_sf"/>
</dbReference>
<feature type="domain" description="Type IV / VI secretion system DotU" evidence="2">
    <location>
        <begin position="26"/>
        <end position="224"/>
    </location>
</feature>
<dbReference type="NCBIfam" id="NF038228">
    <property type="entry name" value="IcmH_DotU_IVB"/>
    <property type="match status" value="1"/>
</dbReference>
<dbReference type="Pfam" id="PF09850">
    <property type="entry name" value="DotU"/>
    <property type="match status" value="1"/>
</dbReference>
<evidence type="ECO:0000259" key="2">
    <source>
        <dbReference type="Pfam" id="PF09850"/>
    </source>
</evidence>
<feature type="transmembrane region" description="Helical" evidence="1">
    <location>
        <begin position="205"/>
        <end position="225"/>
    </location>
</feature>
<evidence type="ECO:0000256" key="1">
    <source>
        <dbReference type="SAM" id="Phobius"/>
    </source>
</evidence>
<protein>
    <submittedName>
        <fullName evidence="3">Type VI secretion system protein ImpK</fullName>
    </submittedName>
</protein>
<evidence type="ECO:0000313" key="4">
    <source>
        <dbReference type="Proteomes" id="UP000279384"/>
    </source>
</evidence>
<dbReference type="PANTHER" id="PTHR38033:SF1">
    <property type="entry name" value="DOTU FAMILY TYPE IV_VI SECRETION SYSTEM PROTEIN"/>
    <property type="match status" value="1"/>
</dbReference>
<dbReference type="NCBIfam" id="TIGR03349">
    <property type="entry name" value="IV_VI_DotU"/>
    <property type="match status" value="1"/>
</dbReference>
<name>A0A495BJS0_VOGIN</name>
<keyword evidence="1" id="KW-0472">Membrane</keyword>
<dbReference type="EMBL" id="RBID01000008">
    <property type="protein sequence ID" value="RKQ61917.1"/>
    <property type="molecule type" value="Genomic_DNA"/>
</dbReference>
<comment type="caution">
    <text evidence="3">The sequence shown here is derived from an EMBL/GenBank/DDBJ whole genome shotgun (WGS) entry which is preliminary data.</text>
</comment>
<reference evidence="3 4" key="1">
    <citation type="submission" date="2018-10" db="EMBL/GenBank/DDBJ databases">
        <title>Genomic Encyclopedia of Type Strains, Phase IV (KMG-IV): sequencing the most valuable type-strain genomes for metagenomic binning, comparative biology and taxonomic classification.</title>
        <authorList>
            <person name="Goeker M."/>
        </authorList>
    </citation>
    <scope>NUCLEOTIDE SEQUENCE [LARGE SCALE GENOMIC DNA]</scope>
    <source>
        <strain evidence="3 4">DSM 3303</strain>
    </source>
</reference>
<dbReference type="InterPro" id="IPR017732">
    <property type="entry name" value="T4/T6SS_DotU"/>
</dbReference>
<sequence length="236" mass="26869">MSQATVTETAVPTESAITVSSTGPSMREMLEDGVYLLFLLKDGNAPGSSVEFNRRVDQFLQQYERNARNFGKSADAIGQAKYAFCALLDEIILSSDFPLRDEWERMPLQLRLFGDHLAGEGFFSRLEQLRLDPVRHIEALEVYYTCLLLGFQGRYLLEGEEKLGYLKHKLGQEIQQVRGGKADFAPNWQLPQRFQAFVRHELPMWLYFALLAVAAAAIWGSYHWLLGQQLAELFGI</sequence>
<dbReference type="PANTHER" id="PTHR38033">
    <property type="entry name" value="MEMBRANE PROTEIN-RELATED"/>
    <property type="match status" value="1"/>
</dbReference>
<keyword evidence="1" id="KW-1133">Transmembrane helix</keyword>
<proteinExistence type="predicted"/>